<keyword evidence="2" id="KW-1185">Reference proteome</keyword>
<dbReference type="InterPro" id="IPR009061">
    <property type="entry name" value="DNA-bd_dom_put_sf"/>
</dbReference>
<reference evidence="1 2" key="1">
    <citation type="submission" date="2016-10" db="EMBL/GenBank/DDBJ databases">
        <authorList>
            <person name="de Groot N.N."/>
        </authorList>
    </citation>
    <scope>NUCLEOTIDE SEQUENCE [LARGE SCALE GENOMIC DNA]</scope>
    <source>
        <strain evidence="1 2">DSM 23421</strain>
    </source>
</reference>
<dbReference type="RefSeq" id="WP_245726629.1">
    <property type="nucleotide sequence ID" value="NZ_FNAO01000025.1"/>
</dbReference>
<gene>
    <name evidence="1" type="ORF">SAMN05421636_1253</name>
</gene>
<dbReference type="AlphaFoldDB" id="A0A1G7JF38"/>
<organism evidence="1 2">
    <name type="scientific">Pricia antarctica</name>
    <dbReference type="NCBI Taxonomy" id="641691"/>
    <lineage>
        <taxon>Bacteria</taxon>
        <taxon>Pseudomonadati</taxon>
        <taxon>Bacteroidota</taxon>
        <taxon>Flavobacteriia</taxon>
        <taxon>Flavobacteriales</taxon>
        <taxon>Flavobacteriaceae</taxon>
        <taxon>Pricia</taxon>
    </lineage>
</organism>
<dbReference type="Proteomes" id="UP000199109">
    <property type="component" value="Unassembled WGS sequence"/>
</dbReference>
<dbReference type="SUPFAM" id="SSF46955">
    <property type="entry name" value="Putative DNA-binding domain"/>
    <property type="match status" value="1"/>
</dbReference>
<name>A0A1G7JF38_9FLAO</name>
<accession>A0A1G7JF38</accession>
<dbReference type="STRING" id="641691.SAMN05421636_1253"/>
<protein>
    <submittedName>
        <fullName evidence="1">Helix-turn-helix domain-containing protein</fullName>
    </submittedName>
</protein>
<proteinExistence type="predicted"/>
<evidence type="ECO:0000313" key="1">
    <source>
        <dbReference type="EMBL" id="SDF23521.1"/>
    </source>
</evidence>
<evidence type="ECO:0000313" key="2">
    <source>
        <dbReference type="Proteomes" id="UP000199109"/>
    </source>
</evidence>
<sequence>MQKFQFIPLPPEKFDETMALIKEVKNQLKYLQENFQPKIPTEYLTRHEVASLLKVDISSVHNYTKRGLLQSYALSGRVYYKRSEVEGALVKLQQKKG</sequence>
<dbReference type="EMBL" id="FNAO01000025">
    <property type="protein sequence ID" value="SDF23521.1"/>
    <property type="molecule type" value="Genomic_DNA"/>
</dbReference>